<dbReference type="KEGG" id="vg:55622439"/>
<dbReference type="EMBL" id="MN187969">
    <property type="protein sequence ID" value="QEP29341.1"/>
    <property type="molecule type" value="Genomic_DNA"/>
</dbReference>
<organism evidence="1 2">
    <name type="scientific">Salmonella phage OSY-STA</name>
    <dbReference type="NCBI Taxonomy" id="2596884"/>
    <lineage>
        <taxon>Viruses</taxon>
        <taxon>Duplodnaviria</taxon>
        <taxon>Heunggongvirae</taxon>
        <taxon>Uroviricota</taxon>
        <taxon>Caudoviricetes</taxon>
        <taxon>Demerecviridae</taxon>
        <taxon>Markadamsvirinae</taxon>
        <taxon>Epseptimavirus</taxon>
        <taxon>Epseptimavirus OSYSTA</taxon>
    </lineage>
</organism>
<evidence type="ECO:0000313" key="1">
    <source>
        <dbReference type="EMBL" id="QEP29341.1"/>
    </source>
</evidence>
<accession>A0A5C2H5W7</accession>
<dbReference type="RefSeq" id="YP_009851862.1">
    <property type="nucleotide sequence ID" value="NC_048808.1"/>
</dbReference>
<dbReference type="Proteomes" id="UP000322420">
    <property type="component" value="Segment"/>
</dbReference>
<dbReference type="GeneID" id="55622439"/>
<protein>
    <submittedName>
        <fullName evidence="1">Uncharacterized protein</fullName>
    </submittedName>
</protein>
<reference evidence="1 2" key="1">
    <citation type="submission" date="2019-07" db="EMBL/GenBank/DDBJ databases">
        <title>Complete genome sequence of Salmonella phage OSY-STA, a broad-spectrum lytic bacteriophage against Salmonella enterica.</title>
        <authorList>
            <person name="Yi Y."/>
            <person name="Abdelhamid A.G."/>
            <person name="Yousef A.E."/>
        </authorList>
    </citation>
    <scope>NUCLEOTIDE SEQUENCE [LARGE SCALE GENOMIC DNA]</scope>
</reference>
<proteinExistence type="predicted"/>
<evidence type="ECO:0000313" key="2">
    <source>
        <dbReference type="Proteomes" id="UP000322420"/>
    </source>
</evidence>
<name>A0A5C2H5W7_9CAUD</name>
<keyword evidence="2" id="KW-1185">Reference proteome</keyword>
<sequence>MPEFLEPQKFSLVKRFCPILLIKFRFISTNLNSSQNIPHYPQKRSKPVLKHHYSCTLHSSSQKPRRIRTSPQTHTITHLLIEVTKILSVLHTLTFVGFAHILVNPAGLHRSCGLLEFLGKFIVGFAHIKNISHRICTLPKIVGFAHARWHVIRGGKCRICTKAQGKMKMPCLPKCE</sequence>